<dbReference type="EMBL" id="MU394338">
    <property type="protein sequence ID" value="KAI6084333.1"/>
    <property type="molecule type" value="Genomic_DNA"/>
</dbReference>
<dbReference type="Proteomes" id="UP001497680">
    <property type="component" value="Unassembled WGS sequence"/>
</dbReference>
<name>A0ACC0CVB9_9PEZI</name>
<evidence type="ECO:0000313" key="1">
    <source>
        <dbReference type="EMBL" id="KAI6084333.1"/>
    </source>
</evidence>
<gene>
    <name evidence="1" type="ORF">F4821DRAFT_242926</name>
</gene>
<keyword evidence="2" id="KW-1185">Reference proteome</keyword>
<comment type="caution">
    <text evidence="1">The sequence shown here is derived from an EMBL/GenBank/DDBJ whole genome shotgun (WGS) entry which is preliminary data.</text>
</comment>
<sequence>MSSSAGPSLPHRAVSSIRAGDRSSTQALPSTPHTPPRTIVPSAFGSPSTLRADEDVVILELGSRRMRLGFAGDATPKRIVSFGPEQQRRAGDFRAWDATYQADWRKRASGKPWGTDYELWQLDMRGQDLALVGDKLERELRDAFTKYLLIDSRSRKFTLVLPPALPIPLISCVLDTIFNRFQPPSISILSSPVMTVMAAGTRSGLVIDIGWHETTVTAVYEFREVHSWRTVRAGKLLVEETYEFLSNVIRGRPGTARTERTEDKLEDSAVSFEECEEFAIRMLWCKRATNEPAPDRTEGLPTLHEQDETETVHPAEDRSPMAITLNSCNPPKTVEIPFAELAEPCEAVFLEPYLSPCCFDDHELPLHLLVYRALLQLPLDVRAVCMSRILFTGGCSNIIGLKGRILDEVSLLAKERGWDSVRGKAVDQYKKNPKLRRNGGGSRQSSNEPVPVSAPVSAQVPTPVLGEKSTAEGAETAPPLNPAHAPPESDHVEDMIKRDRDQKPMLQGKLRVLDSLGAWCGASMATQLKIPALATVEREIWLQQGINGASRPSEVDVRTQQRQSMGAGGLIRGQVSQTNNNWTLGVWGAI</sequence>
<protein>
    <submittedName>
        <fullName evidence="1">Actin-like ATPase domain-containing protein</fullName>
    </submittedName>
</protein>
<evidence type="ECO:0000313" key="2">
    <source>
        <dbReference type="Proteomes" id="UP001497680"/>
    </source>
</evidence>
<reference evidence="1 2" key="1">
    <citation type="journal article" date="2022" name="New Phytol.">
        <title>Ecological generalism drives hyperdiversity of secondary metabolite gene clusters in xylarialean endophytes.</title>
        <authorList>
            <person name="Franco M.E.E."/>
            <person name="Wisecaver J.H."/>
            <person name="Arnold A.E."/>
            <person name="Ju Y.M."/>
            <person name="Slot J.C."/>
            <person name="Ahrendt S."/>
            <person name="Moore L.P."/>
            <person name="Eastman K.E."/>
            <person name="Scott K."/>
            <person name="Konkel Z."/>
            <person name="Mondo S.J."/>
            <person name="Kuo A."/>
            <person name="Hayes R.D."/>
            <person name="Haridas S."/>
            <person name="Andreopoulos B."/>
            <person name="Riley R."/>
            <person name="LaButti K."/>
            <person name="Pangilinan J."/>
            <person name="Lipzen A."/>
            <person name="Amirebrahimi M."/>
            <person name="Yan J."/>
            <person name="Adam C."/>
            <person name="Keymanesh K."/>
            <person name="Ng V."/>
            <person name="Louie K."/>
            <person name="Northen T."/>
            <person name="Drula E."/>
            <person name="Henrissat B."/>
            <person name="Hsieh H.M."/>
            <person name="Youens-Clark K."/>
            <person name="Lutzoni F."/>
            <person name="Miadlikowska J."/>
            <person name="Eastwood D.C."/>
            <person name="Hamelin R.C."/>
            <person name="Grigoriev I.V."/>
            <person name="U'Ren J.M."/>
        </authorList>
    </citation>
    <scope>NUCLEOTIDE SEQUENCE [LARGE SCALE GENOMIC DNA]</scope>
    <source>
        <strain evidence="1 2">ER1909</strain>
    </source>
</reference>
<accession>A0ACC0CVB9</accession>
<organism evidence="1 2">
    <name type="scientific">Hypoxylon rubiginosum</name>
    <dbReference type="NCBI Taxonomy" id="110542"/>
    <lineage>
        <taxon>Eukaryota</taxon>
        <taxon>Fungi</taxon>
        <taxon>Dikarya</taxon>
        <taxon>Ascomycota</taxon>
        <taxon>Pezizomycotina</taxon>
        <taxon>Sordariomycetes</taxon>
        <taxon>Xylariomycetidae</taxon>
        <taxon>Xylariales</taxon>
        <taxon>Hypoxylaceae</taxon>
        <taxon>Hypoxylon</taxon>
    </lineage>
</organism>
<proteinExistence type="predicted"/>